<feature type="transmembrane region" description="Helical" evidence="7">
    <location>
        <begin position="160"/>
        <end position="181"/>
    </location>
</feature>
<feature type="transmembrane region" description="Helical" evidence="7">
    <location>
        <begin position="255"/>
        <end position="272"/>
    </location>
</feature>
<feature type="transmembrane region" description="Helical" evidence="7">
    <location>
        <begin position="193"/>
        <end position="215"/>
    </location>
</feature>
<feature type="transmembrane region" description="Helical" evidence="7">
    <location>
        <begin position="420"/>
        <end position="444"/>
    </location>
</feature>
<feature type="transmembrane region" description="Helical" evidence="7">
    <location>
        <begin position="456"/>
        <end position="481"/>
    </location>
</feature>
<reference evidence="9 10" key="1">
    <citation type="submission" date="2024-06" db="EMBL/GenBank/DDBJ databases">
        <title>The Natural Products Discovery Center: Release of the First 8490 Sequenced Strains for Exploring Actinobacteria Biosynthetic Diversity.</title>
        <authorList>
            <person name="Kalkreuter E."/>
            <person name="Kautsar S.A."/>
            <person name="Yang D."/>
            <person name="Bader C.D."/>
            <person name="Teijaro C.N."/>
            <person name="Fluegel L."/>
            <person name="Davis C.M."/>
            <person name="Simpson J.R."/>
            <person name="Lauterbach L."/>
            <person name="Steele A.D."/>
            <person name="Gui C."/>
            <person name="Meng S."/>
            <person name="Li G."/>
            <person name="Viehrig K."/>
            <person name="Ye F."/>
            <person name="Su P."/>
            <person name="Kiefer A.F."/>
            <person name="Nichols A."/>
            <person name="Cepeda A.J."/>
            <person name="Yan W."/>
            <person name="Fan B."/>
            <person name="Jiang Y."/>
            <person name="Adhikari A."/>
            <person name="Zheng C.-J."/>
            <person name="Schuster L."/>
            <person name="Cowan T.M."/>
            <person name="Smanski M.J."/>
            <person name="Chevrette M.G."/>
            <person name="De Carvalho L.P.S."/>
            <person name="Shen B."/>
        </authorList>
    </citation>
    <scope>NUCLEOTIDE SEQUENCE [LARGE SCALE GENOMIC DNA]</scope>
    <source>
        <strain evidence="9 10">NPDC001166</strain>
    </source>
</reference>
<feature type="transmembrane region" description="Helical" evidence="7">
    <location>
        <begin position="103"/>
        <end position="124"/>
    </location>
</feature>
<evidence type="ECO:0000259" key="8">
    <source>
        <dbReference type="PROSITE" id="PS50850"/>
    </source>
</evidence>
<dbReference type="SUPFAM" id="SSF103473">
    <property type="entry name" value="MFS general substrate transporter"/>
    <property type="match status" value="1"/>
</dbReference>
<evidence type="ECO:0000256" key="2">
    <source>
        <dbReference type="ARBA" id="ARBA00022448"/>
    </source>
</evidence>
<keyword evidence="3 7" id="KW-0812">Transmembrane</keyword>
<comment type="subcellular location">
    <subcellularLocation>
        <location evidence="1">Cell membrane</location>
        <topology evidence="1">Multi-pass membrane protein</topology>
    </subcellularLocation>
</comment>
<protein>
    <submittedName>
        <fullName evidence="9">MFS transporter</fullName>
    </submittedName>
</protein>
<feature type="transmembrane region" description="Helical" evidence="7">
    <location>
        <begin position="136"/>
        <end position="154"/>
    </location>
</feature>
<dbReference type="Pfam" id="PF07690">
    <property type="entry name" value="MFS_1"/>
    <property type="match status" value="1"/>
</dbReference>
<dbReference type="InterPro" id="IPR020846">
    <property type="entry name" value="MFS_dom"/>
</dbReference>
<dbReference type="Gene3D" id="1.20.1720.10">
    <property type="entry name" value="Multidrug resistance protein D"/>
    <property type="match status" value="1"/>
</dbReference>
<sequence length="533" mass="54064">MEAVRVPMGPSPDRAAVQAYGPPIPAAGRTDACVVPQTTTSEINMTEINEPIGLAGELRSRSAPRKGALVAVGALLVILTNAIMFILPPLLPVIQTQYGLTTVSAVMWIFTLLTLGGGAGYILLPRLADVSGDRNASVLASGCLAAGALIPAVGDSYPALLIGSTIMGFGSAAQLLPLGFLRRNLGEEGIITAVRVLVVASGVGIVVGMIGGGLIVETLSLRTFFCILAAACVATTIASFAAVPQSAPAESGGRIGLLGTVWLITWVGAVLLTLTQGLVWGGAAVIPLILGVVGGVLWVRVERKSSAAVFDVVLLKLPLVTVACLSMAVFGAVNAAFLLLLSTYSQVVPSSLPPEDAYGLGRTALQTGWLMVPFAVMFVVGGKVVDRLVAKGRGASVLVTGALLSAVGLAWLALAHDHPWHYLVGAGVIGLGCSMGYAAGFSIAQMAVPEEKAGMAAGVAGTAMAIGIAFGSALITGVLSASVVSVPGTEVEVAEKGLYGTSYWVSVGLALLVVVAVLVSRARNGRRVLAAAS</sequence>
<keyword evidence="5 7" id="KW-0472">Membrane</keyword>
<feature type="domain" description="Major facilitator superfamily (MFS) profile" evidence="8">
    <location>
        <begin position="66"/>
        <end position="525"/>
    </location>
</feature>
<evidence type="ECO:0000256" key="3">
    <source>
        <dbReference type="ARBA" id="ARBA00022692"/>
    </source>
</evidence>
<evidence type="ECO:0000256" key="5">
    <source>
        <dbReference type="ARBA" id="ARBA00023136"/>
    </source>
</evidence>
<feature type="transmembrane region" description="Helical" evidence="7">
    <location>
        <begin position="319"/>
        <end position="344"/>
    </location>
</feature>
<feature type="transmembrane region" description="Helical" evidence="7">
    <location>
        <begin position="501"/>
        <end position="519"/>
    </location>
</feature>
<evidence type="ECO:0000256" key="7">
    <source>
        <dbReference type="SAM" id="Phobius"/>
    </source>
</evidence>
<evidence type="ECO:0000256" key="4">
    <source>
        <dbReference type="ARBA" id="ARBA00022989"/>
    </source>
</evidence>
<name>A0ABV1TZB7_9ACTN</name>
<comment type="caution">
    <text evidence="9">The sequence shown here is derived from an EMBL/GenBank/DDBJ whole genome shotgun (WGS) entry which is preliminary data.</text>
</comment>
<dbReference type="InterPro" id="IPR011701">
    <property type="entry name" value="MFS"/>
</dbReference>
<keyword evidence="6" id="KW-0046">Antibiotic resistance</keyword>
<accession>A0ABV1TZB7</accession>
<dbReference type="PROSITE" id="PS50850">
    <property type="entry name" value="MFS"/>
    <property type="match status" value="1"/>
</dbReference>
<feature type="transmembrane region" description="Helical" evidence="7">
    <location>
        <begin position="364"/>
        <end position="385"/>
    </location>
</feature>
<feature type="transmembrane region" description="Helical" evidence="7">
    <location>
        <begin position="221"/>
        <end position="243"/>
    </location>
</feature>
<dbReference type="RefSeq" id="WP_352062572.1">
    <property type="nucleotide sequence ID" value="NZ_JBEPAZ010000001.1"/>
</dbReference>
<feature type="transmembrane region" description="Helical" evidence="7">
    <location>
        <begin position="397"/>
        <end position="414"/>
    </location>
</feature>
<dbReference type="Proteomes" id="UP001470023">
    <property type="component" value="Unassembled WGS sequence"/>
</dbReference>
<organism evidence="9 10">
    <name type="scientific">Streptomyces sp. 900105245</name>
    <dbReference type="NCBI Taxonomy" id="3154379"/>
    <lineage>
        <taxon>Bacteria</taxon>
        <taxon>Bacillati</taxon>
        <taxon>Actinomycetota</taxon>
        <taxon>Actinomycetes</taxon>
        <taxon>Kitasatosporales</taxon>
        <taxon>Streptomycetaceae</taxon>
        <taxon>Streptomyces</taxon>
    </lineage>
</organism>
<keyword evidence="10" id="KW-1185">Reference proteome</keyword>
<gene>
    <name evidence="9" type="ORF">ABT272_00840</name>
</gene>
<feature type="transmembrane region" description="Helical" evidence="7">
    <location>
        <begin position="278"/>
        <end position="299"/>
    </location>
</feature>
<evidence type="ECO:0000313" key="10">
    <source>
        <dbReference type="Proteomes" id="UP001470023"/>
    </source>
</evidence>
<dbReference type="PANTHER" id="PTHR42718">
    <property type="entry name" value="MAJOR FACILITATOR SUPERFAMILY MULTIDRUG TRANSPORTER MFSC"/>
    <property type="match status" value="1"/>
</dbReference>
<evidence type="ECO:0000256" key="6">
    <source>
        <dbReference type="ARBA" id="ARBA00023251"/>
    </source>
</evidence>
<dbReference type="Gene3D" id="1.20.1250.20">
    <property type="entry name" value="MFS general substrate transporter like domains"/>
    <property type="match status" value="1"/>
</dbReference>
<dbReference type="EMBL" id="JBEPAZ010000001">
    <property type="protein sequence ID" value="MER6426287.1"/>
    <property type="molecule type" value="Genomic_DNA"/>
</dbReference>
<keyword evidence="4 7" id="KW-1133">Transmembrane helix</keyword>
<dbReference type="PANTHER" id="PTHR42718:SF9">
    <property type="entry name" value="MAJOR FACILITATOR SUPERFAMILY MULTIDRUG TRANSPORTER MFSC"/>
    <property type="match status" value="1"/>
</dbReference>
<feature type="transmembrane region" description="Helical" evidence="7">
    <location>
        <begin position="68"/>
        <end position="91"/>
    </location>
</feature>
<dbReference type="InterPro" id="IPR036259">
    <property type="entry name" value="MFS_trans_sf"/>
</dbReference>
<evidence type="ECO:0000313" key="9">
    <source>
        <dbReference type="EMBL" id="MER6426287.1"/>
    </source>
</evidence>
<proteinExistence type="predicted"/>
<evidence type="ECO:0000256" key="1">
    <source>
        <dbReference type="ARBA" id="ARBA00004651"/>
    </source>
</evidence>
<keyword evidence="2" id="KW-0813">Transport</keyword>